<evidence type="ECO:0000256" key="1">
    <source>
        <dbReference type="SAM" id="MobiDB-lite"/>
    </source>
</evidence>
<dbReference type="EMBL" id="SFBL01000178">
    <property type="protein sequence ID" value="TRU22136.1"/>
    <property type="molecule type" value="Genomic_DNA"/>
</dbReference>
<evidence type="ECO:0000313" key="3">
    <source>
        <dbReference type="Proteomes" id="UP000319313"/>
    </source>
</evidence>
<dbReference type="AlphaFoldDB" id="A0A552DIW7"/>
<proteinExistence type="predicted"/>
<name>A0A552DIW7_MICAE</name>
<dbReference type="Proteomes" id="UP000319313">
    <property type="component" value="Unassembled WGS sequence"/>
</dbReference>
<feature type="region of interest" description="Disordered" evidence="1">
    <location>
        <begin position="313"/>
        <end position="335"/>
    </location>
</feature>
<accession>A0A552DIW7</accession>
<protein>
    <submittedName>
        <fullName evidence="2">Uncharacterized protein</fullName>
    </submittedName>
</protein>
<feature type="compositionally biased region" description="Acidic residues" evidence="1">
    <location>
        <begin position="29"/>
        <end position="46"/>
    </location>
</feature>
<gene>
    <name evidence="2" type="ORF">EWV81_18875</name>
</gene>
<organism evidence="2 3">
    <name type="scientific">Microcystis aeruginosa Ma_SC_T_19800800_S464</name>
    <dbReference type="NCBI Taxonomy" id="2486257"/>
    <lineage>
        <taxon>Bacteria</taxon>
        <taxon>Bacillati</taxon>
        <taxon>Cyanobacteriota</taxon>
        <taxon>Cyanophyceae</taxon>
        <taxon>Oscillatoriophycideae</taxon>
        <taxon>Chroococcales</taxon>
        <taxon>Microcystaceae</taxon>
        <taxon>Microcystis</taxon>
    </lineage>
</organism>
<evidence type="ECO:0000313" key="2">
    <source>
        <dbReference type="EMBL" id="TRU22136.1"/>
    </source>
</evidence>
<comment type="caution">
    <text evidence="2">The sequence shown here is derived from an EMBL/GenBank/DDBJ whole genome shotgun (WGS) entry which is preliminary data.</text>
</comment>
<reference evidence="2 3" key="1">
    <citation type="submission" date="2019-01" db="EMBL/GenBank/DDBJ databases">
        <title>Coherence of Microcystis species and biogeography revealed through population genomics.</title>
        <authorList>
            <person name="Perez-Carrascal O.M."/>
            <person name="Terrat Y."/>
            <person name="Giani A."/>
            <person name="Fortin N."/>
            <person name="Tromas N."/>
            <person name="Shapiro B.J."/>
        </authorList>
    </citation>
    <scope>NUCLEOTIDE SEQUENCE [LARGE SCALE GENOMIC DNA]</scope>
    <source>
        <strain evidence="2">Ma_SC_T_19800800_S464</strain>
    </source>
</reference>
<sequence length="350" mass="37646">MDQPFESDVMEDLAANSSFADEGAFDAWEGMESEGFEGFEAEDSFGEEQLGWEDLGGEGFLEEDDYEAELGEDFGDDYFSDSEANDWDALEEAVADALDAEDSDEFFRQLLGGISRVAGAARRGATTAGRVARGVGRAAQTAGRVAGQARRVAGQVQRVAGQVQRVAGRAGRAANPLASILGQVAPLLQQYAAQGFDELDALEDLADLFADEELDEALPVIAGIAARTMVRPVLRRAALSSPLRRQIVHSTTQVARNLVRRQGPAALRALPRIAQSVGQTAARRRLSPSRLPQAIRQTGARVAAQPRLVGQLSRPAPGMRRTSVRPGRGRGGLPQRLRLQGPVEIMITRL</sequence>
<feature type="region of interest" description="Disordered" evidence="1">
    <location>
        <begin position="24"/>
        <end position="53"/>
    </location>
</feature>